<dbReference type="OrthoDB" id="2246127at2759"/>
<dbReference type="Proteomes" id="UP000037035">
    <property type="component" value="Unassembled WGS sequence"/>
</dbReference>
<dbReference type="AlphaFoldDB" id="A0A0L6UCD1"/>
<organism evidence="1 2">
    <name type="scientific">Puccinia sorghi</name>
    <dbReference type="NCBI Taxonomy" id="27349"/>
    <lineage>
        <taxon>Eukaryota</taxon>
        <taxon>Fungi</taxon>
        <taxon>Dikarya</taxon>
        <taxon>Basidiomycota</taxon>
        <taxon>Pucciniomycotina</taxon>
        <taxon>Pucciniomycetes</taxon>
        <taxon>Pucciniales</taxon>
        <taxon>Pucciniaceae</taxon>
        <taxon>Puccinia</taxon>
    </lineage>
</organism>
<dbReference type="EMBL" id="LAVV01013605">
    <property type="protein sequence ID" value="KNZ45450.1"/>
    <property type="molecule type" value="Genomic_DNA"/>
</dbReference>
<gene>
    <name evidence="1" type="ORF">VP01_80g7</name>
</gene>
<evidence type="ECO:0000313" key="1">
    <source>
        <dbReference type="EMBL" id="KNZ45450.1"/>
    </source>
</evidence>
<dbReference type="VEuPathDB" id="FungiDB:VP01_80g7"/>
<dbReference type="PANTHER" id="PTHR31912:SF34">
    <property type="entry name" value="NOTOCHORD-RELATED PROTEIN"/>
    <property type="match status" value="1"/>
</dbReference>
<comment type="caution">
    <text evidence="1">The sequence shown here is derived from an EMBL/GenBank/DDBJ whole genome shotgun (WGS) entry which is preliminary data.</text>
</comment>
<keyword evidence="2" id="KW-1185">Reference proteome</keyword>
<name>A0A0L6UCD1_9BASI</name>
<evidence type="ECO:0000313" key="2">
    <source>
        <dbReference type="Proteomes" id="UP000037035"/>
    </source>
</evidence>
<reference evidence="1 2" key="1">
    <citation type="submission" date="2015-08" db="EMBL/GenBank/DDBJ databases">
        <title>Next Generation Sequencing and Analysis of the Genome of Puccinia sorghi L Schw, the Causal Agent of Maize Common Rust.</title>
        <authorList>
            <person name="Rochi L."/>
            <person name="Burguener G."/>
            <person name="Darino M."/>
            <person name="Turjanski A."/>
            <person name="Kreff E."/>
            <person name="Dieguez M.J."/>
            <person name="Sacco F."/>
        </authorList>
    </citation>
    <scope>NUCLEOTIDE SEQUENCE [LARGE SCALE GENOMIC DNA]</scope>
    <source>
        <strain evidence="1 2">RO10H11247</strain>
    </source>
</reference>
<sequence>MTNQEYNCHFLSFLELVEPIFEEINDLATNGDFSHDFILGKNDLIMSLVMDFLADSPMRAEITSKPMPENANSPCRVREISVDSKADKSLVEFVQDFMDLMVAKIPKWRYYMYSSWLW</sequence>
<dbReference type="STRING" id="27349.A0A0L6UCD1"/>
<dbReference type="PANTHER" id="PTHR31912">
    <property type="entry name" value="IP13529P"/>
    <property type="match status" value="1"/>
</dbReference>
<proteinExistence type="predicted"/>
<accession>A0A0L6UCD1</accession>
<protein>
    <submittedName>
        <fullName evidence="1">Uncharacterized protein</fullName>
    </submittedName>
</protein>